<dbReference type="RefSeq" id="WP_203753379.1">
    <property type="nucleotide sequence ID" value="NZ_BONK01000007.1"/>
</dbReference>
<dbReference type="InterPro" id="IPR003615">
    <property type="entry name" value="HNH_nuc"/>
</dbReference>
<accession>A0A919P153</accession>
<keyword evidence="4" id="KW-1185">Reference proteome</keyword>
<comment type="caution">
    <text evidence="3">The sequence shown here is derived from an EMBL/GenBank/DDBJ whole genome shotgun (WGS) entry which is preliminary data.</text>
</comment>
<organism evidence="3 4">
    <name type="scientific">Cellulomonas chitinilytica</name>
    <dbReference type="NCBI Taxonomy" id="398759"/>
    <lineage>
        <taxon>Bacteria</taxon>
        <taxon>Bacillati</taxon>
        <taxon>Actinomycetota</taxon>
        <taxon>Actinomycetes</taxon>
        <taxon>Micrococcales</taxon>
        <taxon>Cellulomonadaceae</taxon>
        <taxon>Cellulomonas</taxon>
    </lineage>
</organism>
<feature type="region of interest" description="Disordered" evidence="1">
    <location>
        <begin position="432"/>
        <end position="494"/>
    </location>
</feature>
<evidence type="ECO:0000313" key="4">
    <source>
        <dbReference type="Proteomes" id="UP000632740"/>
    </source>
</evidence>
<dbReference type="Pfam" id="PF02720">
    <property type="entry name" value="DUF222"/>
    <property type="match status" value="2"/>
</dbReference>
<reference evidence="3" key="1">
    <citation type="submission" date="2021-01" db="EMBL/GenBank/DDBJ databases">
        <title>Whole genome shotgun sequence of Cellulomonas chitinilytica NBRC 110799.</title>
        <authorList>
            <person name="Komaki H."/>
            <person name="Tamura T."/>
        </authorList>
    </citation>
    <scope>NUCLEOTIDE SEQUENCE</scope>
    <source>
        <strain evidence="3">NBRC 110799</strain>
    </source>
</reference>
<gene>
    <name evidence="3" type="ORF">Cch01nite_21850</name>
</gene>
<proteinExistence type="predicted"/>
<evidence type="ECO:0000256" key="1">
    <source>
        <dbReference type="SAM" id="MobiDB-lite"/>
    </source>
</evidence>
<dbReference type="SMART" id="SM00507">
    <property type="entry name" value="HNHc"/>
    <property type="match status" value="1"/>
</dbReference>
<feature type="region of interest" description="Disordered" evidence="1">
    <location>
        <begin position="284"/>
        <end position="336"/>
    </location>
</feature>
<sequence>MERAEDGRAVLPDVDALVRSAERLVATARTAAGWTEPERRAALGALERTVALVTAARSHLLVAERAANGWSGSGDRSFESWHARTSHTGVRAASHQVRQADTLASLPRVAQAVVTGGMSAPHLDVVARATSTASDAVASRIRSDEGQAQLVAMAEQLDADAYGKAVARWAAQVDPGRLERTHQQQRAERFLHVTDSPGGTHVKGLLDRVAGHRLLLALEAASPRPAADDERSSDQRRADALVAIADTVLGLPETTPGAAVRPHVSVVLREDTWIALRAARASGGVGNDPVRSAGQNGSSSSVGRHVVERGRGGHRPSIADALRGVEPPTDEDGTPLPASEVARILCDCELTRVVVDAHDVPVDLGRTARLYSGAQRRAVLVRDGGCGWPGCGARARWCEVHHIAWWDRDDGPTSVDNAVALCSFHHHEVHRQDLTIARRPPRPPDGAARGTPRGTPRRGSTRASDPSAPPGHSYVFSRADGRVVAPVGPSPRPG</sequence>
<dbReference type="EMBL" id="BONK01000007">
    <property type="protein sequence ID" value="GIG21461.1"/>
    <property type="molecule type" value="Genomic_DNA"/>
</dbReference>
<dbReference type="Proteomes" id="UP000632740">
    <property type="component" value="Unassembled WGS sequence"/>
</dbReference>
<dbReference type="AlphaFoldDB" id="A0A919P153"/>
<dbReference type="InterPro" id="IPR003870">
    <property type="entry name" value="DUF222"/>
</dbReference>
<dbReference type="CDD" id="cd00085">
    <property type="entry name" value="HNHc"/>
    <property type="match status" value="1"/>
</dbReference>
<protein>
    <recommendedName>
        <fullName evidence="2">HNH nuclease domain-containing protein</fullName>
    </recommendedName>
</protein>
<feature type="compositionally biased region" description="Low complexity" evidence="1">
    <location>
        <begin position="445"/>
        <end position="454"/>
    </location>
</feature>
<feature type="domain" description="HNH nuclease" evidence="2">
    <location>
        <begin position="374"/>
        <end position="427"/>
    </location>
</feature>
<name>A0A919P153_9CELL</name>
<evidence type="ECO:0000313" key="3">
    <source>
        <dbReference type="EMBL" id="GIG21461.1"/>
    </source>
</evidence>
<evidence type="ECO:0000259" key="2">
    <source>
        <dbReference type="SMART" id="SM00507"/>
    </source>
</evidence>